<proteinExistence type="predicted"/>
<evidence type="ECO:0000313" key="2">
    <source>
        <dbReference type="Proteomes" id="UP000234323"/>
    </source>
</evidence>
<organism evidence="1 2">
    <name type="scientific">Rhizophagus irregularis</name>
    <dbReference type="NCBI Taxonomy" id="588596"/>
    <lineage>
        <taxon>Eukaryota</taxon>
        <taxon>Fungi</taxon>
        <taxon>Fungi incertae sedis</taxon>
        <taxon>Mucoromycota</taxon>
        <taxon>Glomeromycotina</taxon>
        <taxon>Glomeromycetes</taxon>
        <taxon>Glomerales</taxon>
        <taxon>Glomeraceae</taxon>
        <taxon>Rhizophagus</taxon>
    </lineage>
</organism>
<dbReference type="VEuPathDB" id="FungiDB:RhiirA1_465022"/>
<evidence type="ECO:0000313" key="1">
    <source>
        <dbReference type="EMBL" id="PKY58924.1"/>
    </source>
</evidence>
<dbReference type="VEuPathDB" id="FungiDB:RhiirFUN_015401"/>
<comment type="caution">
    <text evidence="1">The sequence shown here is derived from an EMBL/GenBank/DDBJ whole genome shotgun (WGS) entry which is preliminary data.</text>
</comment>
<dbReference type="VEuPathDB" id="FungiDB:FUN_013054"/>
<dbReference type="EMBL" id="LLXI01003259">
    <property type="protein sequence ID" value="PKY58924.1"/>
    <property type="molecule type" value="Genomic_DNA"/>
</dbReference>
<sequence length="432" mass="50739">MSPFTRRIFESLLLDDLFMGKIEIPISSVNNEINQQNQKISFLQEERQWLFNLCLYNDEITSMLEKWKSDIKNIALKLIPKRKGSLRMAAWVSHLESSLNNYLCSGVWYLEFQKIISQNHSDTQRLVAYFLVRKVIEETFKGDFHENRNVQDRADSTMTPRKIITLNQAESQKFSYIIGWVLFKLLKRDHIMNSHPKFRAMHTLLGALCEEKVEYVIEIKSQTTNIIPGSEFTQFMYYLESLVIDLFEKHNELGPNILHYVKNSLLSNSRLNQMFTTILKSSGDVGLENEEIGFIYERCITIYMRSRQKTWRDVNHYIPEKGTASLRESLKTMRSNHSTIENKKSSLMKKANLPTNPVHALEQLRVWAQLEKVEDSFAKMFSVSELLWIIWAFGLSTPYKRKQKLVPIIISKLKNSTPFIEEALKRRNIFME</sequence>
<dbReference type="AlphaFoldDB" id="A0A2I1HJ64"/>
<accession>A0A2I1HJ64</accession>
<name>A0A2I1HJ64_9GLOM</name>
<gene>
    <name evidence="1" type="ORF">RhiirA4_430060</name>
</gene>
<keyword evidence="2" id="KW-1185">Reference proteome</keyword>
<protein>
    <submittedName>
        <fullName evidence="1">Uncharacterized protein</fullName>
    </submittedName>
</protein>
<reference evidence="1 2" key="1">
    <citation type="submission" date="2015-10" db="EMBL/GenBank/DDBJ databases">
        <title>Genome analyses suggest a sexual origin of heterokaryosis in a supposedly ancient asexual fungus.</title>
        <authorList>
            <person name="Ropars J."/>
            <person name="Sedzielewska K."/>
            <person name="Noel J."/>
            <person name="Charron P."/>
            <person name="Farinelli L."/>
            <person name="Marton T."/>
            <person name="Kruger M."/>
            <person name="Pelin A."/>
            <person name="Brachmann A."/>
            <person name="Corradi N."/>
        </authorList>
    </citation>
    <scope>NUCLEOTIDE SEQUENCE [LARGE SCALE GENOMIC DNA]</scope>
    <source>
        <strain evidence="1 2">A4</strain>
    </source>
</reference>
<dbReference type="Proteomes" id="UP000234323">
    <property type="component" value="Unassembled WGS sequence"/>
</dbReference>